<evidence type="ECO:0000313" key="2">
    <source>
        <dbReference type="Proteomes" id="UP000053766"/>
    </source>
</evidence>
<evidence type="ECO:0000313" key="1">
    <source>
        <dbReference type="EMBL" id="KJH46905.1"/>
    </source>
</evidence>
<gene>
    <name evidence="1" type="ORF">DICVIV_07031</name>
</gene>
<dbReference type="Proteomes" id="UP000053766">
    <property type="component" value="Unassembled WGS sequence"/>
</dbReference>
<name>A0A0D8XQW2_DICVI</name>
<keyword evidence="2" id="KW-1185">Reference proteome</keyword>
<protein>
    <submittedName>
        <fullName evidence="1">Uncharacterized protein</fullName>
    </submittedName>
</protein>
<sequence>MDSNREEFELSDEELMIHSLSITHETFTRKRKNDIDLSDNVNRYVFCSYSSVVPPQCPLNFVNISHNNERVQPGYAKCQN</sequence>
<reference evidence="1 2" key="1">
    <citation type="submission" date="2013-11" db="EMBL/GenBank/DDBJ databases">
        <title>Draft genome of the bovine lungworm Dictyocaulus viviparus.</title>
        <authorList>
            <person name="Mitreva M."/>
        </authorList>
    </citation>
    <scope>NUCLEOTIDE SEQUENCE [LARGE SCALE GENOMIC DNA]</scope>
    <source>
        <strain evidence="1 2">HannoverDv2000</strain>
    </source>
</reference>
<accession>A0A0D8XQW2</accession>
<dbReference type="AlphaFoldDB" id="A0A0D8XQW2"/>
<proteinExistence type="predicted"/>
<reference evidence="2" key="2">
    <citation type="journal article" date="2016" name="Sci. Rep.">
        <title>Dictyocaulus viviparus genome, variome and transcriptome elucidate lungworm biology and support future intervention.</title>
        <authorList>
            <person name="McNulty S.N."/>
            <person name="Strube C."/>
            <person name="Rosa B.A."/>
            <person name="Martin J.C."/>
            <person name="Tyagi R."/>
            <person name="Choi Y.J."/>
            <person name="Wang Q."/>
            <person name="Hallsworth Pepin K."/>
            <person name="Zhang X."/>
            <person name="Ozersky P."/>
            <person name="Wilson R.K."/>
            <person name="Sternberg P.W."/>
            <person name="Gasser R.B."/>
            <person name="Mitreva M."/>
        </authorList>
    </citation>
    <scope>NUCLEOTIDE SEQUENCE [LARGE SCALE GENOMIC DNA]</scope>
    <source>
        <strain evidence="2">HannoverDv2000</strain>
    </source>
</reference>
<organism evidence="1 2">
    <name type="scientific">Dictyocaulus viviparus</name>
    <name type="common">Bovine lungworm</name>
    <dbReference type="NCBI Taxonomy" id="29172"/>
    <lineage>
        <taxon>Eukaryota</taxon>
        <taxon>Metazoa</taxon>
        <taxon>Ecdysozoa</taxon>
        <taxon>Nematoda</taxon>
        <taxon>Chromadorea</taxon>
        <taxon>Rhabditida</taxon>
        <taxon>Rhabditina</taxon>
        <taxon>Rhabditomorpha</taxon>
        <taxon>Strongyloidea</taxon>
        <taxon>Metastrongylidae</taxon>
        <taxon>Dictyocaulus</taxon>
    </lineage>
</organism>
<dbReference type="EMBL" id="KN716329">
    <property type="protein sequence ID" value="KJH46905.1"/>
    <property type="molecule type" value="Genomic_DNA"/>
</dbReference>